<dbReference type="GO" id="GO:0005509">
    <property type="term" value="F:calcium ion binding"/>
    <property type="evidence" value="ECO:0007669"/>
    <property type="project" value="InterPro"/>
</dbReference>
<reference evidence="2" key="1">
    <citation type="submission" date="2022-10" db="EMBL/GenBank/DDBJ databases">
        <authorList>
            <person name="Chen Y."/>
            <person name="Dougan E. K."/>
            <person name="Chan C."/>
            <person name="Rhodes N."/>
            <person name="Thang M."/>
        </authorList>
    </citation>
    <scope>NUCLEOTIDE SEQUENCE</scope>
</reference>
<protein>
    <recommendedName>
        <fullName evidence="1">EF-hand domain-containing protein</fullName>
    </recommendedName>
</protein>
<dbReference type="PROSITE" id="PS50222">
    <property type="entry name" value="EF_HAND_2"/>
    <property type="match status" value="1"/>
</dbReference>
<dbReference type="OrthoDB" id="408025at2759"/>
<evidence type="ECO:0000313" key="3">
    <source>
        <dbReference type="EMBL" id="CAL1150660.1"/>
    </source>
</evidence>
<dbReference type="EMBL" id="CAMXCT020002314">
    <property type="protein sequence ID" value="CAL1150660.1"/>
    <property type="molecule type" value="Genomic_DNA"/>
</dbReference>
<proteinExistence type="predicted"/>
<accession>A0A9P1CTN9</accession>
<feature type="domain" description="EF-hand" evidence="1">
    <location>
        <begin position="63"/>
        <end position="98"/>
    </location>
</feature>
<gene>
    <name evidence="2" type="ORF">C1SCF055_LOCUS23682</name>
</gene>
<name>A0A9P1CTN9_9DINO</name>
<dbReference type="InterPro" id="IPR002048">
    <property type="entry name" value="EF_hand_dom"/>
</dbReference>
<organism evidence="2">
    <name type="scientific">Cladocopium goreaui</name>
    <dbReference type="NCBI Taxonomy" id="2562237"/>
    <lineage>
        <taxon>Eukaryota</taxon>
        <taxon>Sar</taxon>
        <taxon>Alveolata</taxon>
        <taxon>Dinophyceae</taxon>
        <taxon>Suessiales</taxon>
        <taxon>Symbiodiniaceae</taxon>
        <taxon>Cladocopium</taxon>
    </lineage>
</organism>
<dbReference type="AlphaFoldDB" id="A0A9P1CTN9"/>
<evidence type="ECO:0000313" key="4">
    <source>
        <dbReference type="Proteomes" id="UP001152797"/>
    </source>
</evidence>
<dbReference type="EMBL" id="CAMXCT010002314">
    <property type="protein sequence ID" value="CAI3997285.1"/>
    <property type="molecule type" value="Genomic_DNA"/>
</dbReference>
<evidence type="ECO:0000313" key="2">
    <source>
        <dbReference type="EMBL" id="CAI3997285.1"/>
    </source>
</evidence>
<dbReference type="InterPro" id="IPR018247">
    <property type="entry name" value="EF_Hand_1_Ca_BS"/>
</dbReference>
<dbReference type="Proteomes" id="UP001152797">
    <property type="component" value="Unassembled WGS sequence"/>
</dbReference>
<dbReference type="PROSITE" id="PS00018">
    <property type="entry name" value="EF_HAND_1"/>
    <property type="match status" value="1"/>
</dbReference>
<reference evidence="3" key="2">
    <citation type="submission" date="2024-04" db="EMBL/GenBank/DDBJ databases">
        <authorList>
            <person name="Chen Y."/>
            <person name="Shah S."/>
            <person name="Dougan E. K."/>
            <person name="Thang M."/>
            <person name="Chan C."/>
        </authorList>
    </citation>
    <scope>NUCLEOTIDE SEQUENCE [LARGE SCALE GENOMIC DNA]</scope>
</reference>
<comment type="caution">
    <text evidence="2">The sequence shown here is derived from an EMBL/GenBank/DDBJ whole genome shotgun (WGS) entry which is preliminary data.</text>
</comment>
<keyword evidence="4" id="KW-1185">Reference proteome</keyword>
<dbReference type="EMBL" id="CAMXCT030002314">
    <property type="protein sequence ID" value="CAL4784597.1"/>
    <property type="molecule type" value="Genomic_DNA"/>
</dbReference>
<sequence>MPLGLTPTFLCSESIPMFVPEASKPQPRYDCTDGLAVWRMDWSQEKIRSCSLISVTELRQHLRPKLTAAEMVHEADLDGDGAISQAEWTAAATHARGPFVKPITEPRAEFDALAELAVRLPQLSLQVHGREPGTGWASTSAPARPAHRAMVGQRLQKYLADFGLEPRDVGTVITTFLGAKYVTLCVFIGFGARFQPMRRLFPRPSNGAWTRWTQVKSWAIKTPPAQSARTRWGGWYGWAAEHYWQLSDKMQASLDKNRIWQVLASKTGMKPGQLVLGVAEGTILCKVSFPIWGPLELWIIMNVLRRRRRQTADLYEEYSRAAEATEDAAKISPGFL</sequence>
<evidence type="ECO:0000259" key="1">
    <source>
        <dbReference type="PROSITE" id="PS50222"/>
    </source>
</evidence>